<dbReference type="AlphaFoldDB" id="A0A1Y2GD22"/>
<comment type="caution">
    <text evidence="2">The sequence shown here is derived from an EMBL/GenBank/DDBJ whole genome shotgun (WGS) entry which is preliminary data.</text>
</comment>
<evidence type="ECO:0000256" key="1">
    <source>
        <dbReference type="SAM" id="MobiDB-lite"/>
    </source>
</evidence>
<proteinExistence type="predicted"/>
<dbReference type="EMBL" id="MCFF01000041">
    <property type="protein sequence ID" value="ORZ07488.1"/>
    <property type="molecule type" value="Genomic_DNA"/>
</dbReference>
<organism evidence="2 3">
    <name type="scientific">Lobosporangium transversale</name>
    <dbReference type="NCBI Taxonomy" id="64571"/>
    <lineage>
        <taxon>Eukaryota</taxon>
        <taxon>Fungi</taxon>
        <taxon>Fungi incertae sedis</taxon>
        <taxon>Mucoromycota</taxon>
        <taxon>Mortierellomycotina</taxon>
        <taxon>Mortierellomycetes</taxon>
        <taxon>Mortierellales</taxon>
        <taxon>Mortierellaceae</taxon>
        <taxon>Lobosporangium</taxon>
    </lineage>
</organism>
<dbReference type="GeneID" id="33567144"/>
<feature type="compositionally biased region" description="Low complexity" evidence="1">
    <location>
        <begin position="729"/>
        <end position="748"/>
    </location>
</feature>
<dbReference type="InterPro" id="IPR032675">
    <property type="entry name" value="LRR_dom_sf"/>
</dbReference>
<evidence type="ECO:0000313" key="3">
    <source>
        <dbReference type="Proteomes" id="UP000193648"/>
    </source>
</evidence>
<gene>
    <name evidence="2" type="ORF">BCR41DRAFT_360084</name>
</gene>
<evidence type="ECO:0000313" key="2">
    <source>
        <dbReference type="EMBL" id="ORZ07488.1"/>
    </source>
</evidence>
<dbReference type="InParanoid" id="A0A1Y2GD22"/>
<keyword evidence="3" id="KW-1185">Reference proteome</keyword>
<dbReference type="RefSeq" id="XP_021877995.1">
    <property type="nucleotide sequence ID" value="XM_022025300.1"/>
</dbReference>
<dbReference type="Proteomes" id="UP000193648">
    <property type="component" value="Unassembled WGS sequence"/>
</dbReference>
<name>A0A1Y2GD22_9FUNG</name>
<reference evidence="2 3" key="1">
    <citation type="submission" date="2016-07" db="EMBL/GenBank/DDBJ databases">
        <title>Pervasive Adenine N6-methylation of Active Genes in Fungi.</title>
        <authorList>
            <consortium name="DOE Joint Genome Institute"/>
            <person name="Mondo S.J."/>
            <person name="Dannebaum R.O."/>
            <person name="Kuo R.C."/>
            <person name="Labutti K."/>
            <person name="Haridas S."/>
            <person name="Kuo A."/>
            <person name="Salamov A."/>
            <person name="Ahrendt S.R."/>
            <person name="Lipzen A."/>
            <person name="Sullivan W."/>
            <person name="Andreopoulos W.B."/>
            <person name="Clum A."/>
            <person name="Lindquist E."/>
            <person name="Daum C."/>
            <person name="Ramamoorthy G.K."/>
            <person name="Gryganskyi A."/>
            <person name="Culley D."/>
            <person name="Magnuson J.K."/>
            <person name="James T.Y."/>
            <person name="O'Malley M.A."/>
            <person name="Stajich J.E."/>
            <person name="Spatafora J.W."/>
            <person name="Visel A."/>
            <person name="Grigoriev I.V."/>
        </authorList>
    </citation>
    <scope>NUCLEOTIDE SEQUENCE [LARGE SCALE GENOMIC DNA]</scope>
    <source>
        <strain evidence="2 3">NRRL 3116</strain>
    </source>
</reference>
<dbReference type="SUPFAM" id="SSF52047">
    <property type="entry name" value="RNI-like"/>
    <property type="match status" value="1"/>
</dbReference>
<dbReference type="Gene3D" id="3.80.10.10">
    <property type="entry name" value="Ribonuclease Inhibitor"/>
    <property type="match status" value="1"/>
</dbReference>
<dbReference type="OrthoDB" id="2423977at2759"/>
<protein>
    <submittedName>
        <fullName evidence="2">Uncharacterized protein</fullName>
    </submittedName>
</protein>
<feature type="region of interest" description="Disordered" evidence="1">
    <location>
        <begin position="728"/>
        <end position="748"/>
    </location>
</feature>
<accession>A0A1Y2GD22</accession>
<sequence>MSRARLPLECIHLICEMLVADWDSRTLSVLLRVNKDFQAVALPLLYRDPLAFFYQSGNQARVNPYRRFGVVDAFALVRLLLLCVKNNKSAITPWIRAVYAFPSITPPTSKASIKAPEDIVMPRKRMLSLLTMDDNFPQQPYVDYLSYVHAISLGFYQDQVLGVSCDFATKLQQFNRFGRHEVKDMLKEDPLYCQLKKGDRPSKRDIRHFKKCLTADVLWALHSDRPEQMRRLTFHIQDIQRYQGIINRFKELKYVEFVTDIKYRSPIPSDETAEFIKRHTKSSGTLEEVYRSFQLGPPSSIASTHPLPLLVEPRVIDGRNWMRVCSRLGDIDFRYVKEINEPDKMEPSGLEEAIDQYGPYLHKCRSLESFKRSSFDETVDSFLFAVKEKDAAGFSRERPNTPRALCSDASTTAVVAMKPKAIARTPATFPTAAAWGVGAIIRQGHDRDFTLNNQRVMLKHVNICGSSRVWPWLNDVVYAFSETLETIYVDEDRCSQSYFEENCRYFNPTPTLLYLGRQWSPLNLRRLELFSHWKALFIDPRLLSQVTLLEHLVLEDYAVYTADFFLHAVKDLPPRTIWSSLKNLKELRLRGFPVYEFHPDSLEHMLKLEVLCLDTHCPSSTPEGMPSIKQPIPQMAEYLRNREMWNWQWQLPQLSFLELDGEFAWGFQFKMLQHSPKIHVLHLNLNTRYIRTDVSSRDFKSSLFQLDDDPIDLSSLSSSLLLPTGAGINSSSNGSSSNSSSSSSSGSNTKQLLSLPNLHYLELRGLWVLEQKELDRIFLDVMPNLRGIHVEQRLPKLAPEPWIQSTMKLKHLRVARMKGALIMLDFPFELIGRYGLQAYVGRCIDDGDICPSPQTRTITIETILGQENYFCCNETKARPWPGRTYMFELAKASEVEYVFGKSRFRCHDATMRARLQQGRQQE</sequence>